<name>A0A975C293_9CAUL</name>
<dbReference type="Proteomes" id="UP000663918">
    <property type="component" value="Chromosome"/>
</dbReference>
<dbReference type="AlphaFoldDB" id="A0A975C293"/>
<sequence length="128" mass="14055">MFEAMKTWLLIPVVLAVSVSSAGAQVRSWTPLGSAGASSLETQRYAIELQRQQAEAAEALARQQQLQTRLTLMELQSRRIPAPTPDVPIPALRSPEQERAAREAATARRQATAQGVGQIDNWLDRPPQ</sequence>
<keyword evidence="3" id="KW-1185">Reference proteome</keyword>
<gene>
    <name evidence="2" type="ORF">IFJ75_00845</name>
</gene>
<feature type="region of interest" description="Disordered" evidence="1">
    <location>
        <begin position="77"/>
        <end position="128"/>
    </location>
</feature>
<reference evidence="2" key="1">
    <citation type="submission" date="2020-09" db="EMBL/GenBank/DDBJ databases">
        <title>Brevundimonas sp. LVF2 isolated from a puddle in Goettingen, Germany.</title>
        <authorList>
            <person name="Friedrich I."/>
            <person name="Klassen A."/>
            <person name="Hannes N."/>
            <person name="Schneider D."/>
            <person name="Hertel R."/>
            <person name="Daniel R."/>
        </authorList>
    </citation>
    <scope>NUCLEOTIDE SEQUENCE</scope>
    <source>
        <strain evidence="2">LVF2</strain>
    </source>
</reference>
<dbReference type="EMBL" id="CP062222">
    <property type="protein sequence ID" value="QTC91517.1"/>
    <property type="molecule type" value="Genomic_DNA"/>
</dbReference>
<protein>
    <submittedName>
        <fullName evidence="2">Uncharacterized protein</fullName>
    </submittedName>
</protein>
<evidence type="ECO:0000313" key="3">
    <source>
        <dbReference type="Proteomes" id="UP000663918"/>
    </source>
</evidence>
<feature type="compositionally biased region" description="Basic and acidic residues" evidence="1">
    <location>
        <begin position="95"/>
        <end position="106"/>
    </location>
</feature>
<dbReference type="KEGG" id="bgoe:IFJ75_00845"/>
<organism evidence="2 3">
    <name type="scientific">Brevundimonas goettingensis</name>
    <dbReference type="NCBI Taxonomy" id="2774190"/>
    <lineage>
        <taxon>Bacteria</taxon>
        <taxon>Pseudomonadati</taxon>
        <taxon>Pseudomonadota</taxon>
        <taxon>Alphaproteobacteria</taxon>
        <taxon>Caulobacterales</taxon>
        <taxon>Caulobacteraceae</taxon>
        <taxon>Brevundimonas</taxon>
    </lineage>
</organism>
<accession>A0A975C293</accession>
<dbReference type="RefSeq" id="WP_207870695.1">
    <property type="nucleotide sequence ID" value="NZ_CP062222.1"/>
</dbReference>
<evidence type="ECO:0000313" key="2">
    <source>
        <dbReference type="EMBL" id="QTC91517.1"/>
    </source>
</evidence>
<proteinExistence type="predicted"/>
<evidence type="ECO:0000256" key="1">
    <source>
        <dbReference type="SAM" id="MobiDB-lite"/>
    </source>
</evidence>